<dbReference type="RefSeq" id="WP_150032864.1">
    <property type="nucleotide sequence ID" value="NZ_VWSH01000003.1"/>
</dbReference>
<accession>A0A5M6CDC2</accession>
<evidence type="ECO:0000313" key="1">
    <source>
        <dbReference type="EMBL" id="KAA5533116.1"/>
    </source>
</evidence>
<name>A0A5M6CDC2_9BACT</name>
<dbReference type="EMBL" id="VWSH01000003">
    <property type="protein sequence ID" value="KAA5533116.1"/>
    <property type="molecule type" value="Genomic_DNA"/>
</dbReference>
<organism evidence="1 2">
    <name type="scientific">Taibaiella lutea</name>
    <dbReference type="NCBI Taxonomy" id="2608001"/>
    <lineage>
        <taxon>Bacteria</taxon>
        <taxon>Pseudomonadati</taxon>
        <taxon>Bacteroidota</taxon>
        <taxon>Chitinophagia</taxon>
        <taxon>Chitinophagales</taxon>
        <taxon>Chitinophagaceae</taxon>
        <taxon>Taibaiella</taxon>
    </lineage>
</organism>
<keyword evidence="2" id="KW-1185">Reference proteome</keyword>
<gene>
    <name evidence="1" type="ORF">F0919_11215</name>
</gene>
<reference evidence="1 2" key="1">
    <citation type="submission" date="2019-09" db="EMBL/GenBank/DDBJ databases">
        <title>Genome sequence and assembly of Taibaiella sp.</title>
        <authorList>
            <person name="Chhetri G."/>
        </authorList>
    </citation>
    <scope>NUCLEOTIDE SEQUENCE [LARGE SCALE GENOMIC DNA]</scope>
    <source>
        <strain evidence="1 2">KVB11</strain>
    </source>
</reference>
<sequence>MMLFIRIRTLLPAVFIALFVIGCTEALTEQSAQTFTQPQPVNTKTLLRFPGELQGKYLSMDDSSIIKIEHNFIIRVYEGWNKIANSAFDSSFTWSNDSVIEKGSEQKYYAIKQKNSISVYTYFQDTVIVLNASTVLLKKFKGNYYLNQQLDNHNWSVKMINISKNKLMLNAVFDSTHLIIDTVTSEDIAAPKPLNLSKKEFKKYVQSNNFEEREAFIRVE</sequence>
<comment type="caution">
    <text evidence="1">The sequence shown here is derived from an EMBL/GenBank/DDBJ whole genome shotgun (WGS) entry which is preliminary data.</text>
</comment>
<protein>
    <submittedName>
        <fullName evidence="1">Uncharacterized protein</fullName>
    </submittedName>
</protein>
<dbReference type="Proteomes" id="UP000323632">
    <property type="component" value="Unassembled WGS sequence"/>
</dbReference>
<dbReference type="PROSITE" id="PS51257">
    <property type="entry name" value="PROKAR_LIPOPROTEIN"/>
    <property type="match status" value="1"/>
</dbReference>
<evidence type="ECO:0000313" key="2">
    <source>
        <dbReference type="Proteomes" id="UP000323632"/>
    </source>
</evidence>
<dbReference type="AlphaFoldDB" id="A0A5M6CDC2"/>
<proteinExistence type="predicted"/>